<reference evidence="3" key="1">
    <citation type="submission" date="2016-11" db="EMBL/GenBank/DDBJ databases">
        <authorList>
            <person name="Varghese N."/>
            <person name="Submissions S."/>
        </authorList>
    </citation>
    <scope>NUCLEOTIDE SEQUENCE [LARGE SCALE GENOMIC DNA]</scope>
    <source>
        <strain evidence="3">USBA-503</strain>
    </source>
</reference>
<proteinExistence type="predicted"/>
<keyword evidence="3" id="KW-1185">Reference proteome</keyword>
<dbReference type="Proteomes" id="UP000184016">
    <property type="component" value="Unassembled WGS sequence"/>
</dbReference>
<evidence type="ECO:0000313" key="2">
    <source>
        <dbReference type="EMBL" id="SHJ57095.1"/>
    </source>
</evidence>
<gene>
    <name evidence="2" type="ORF">SAMN05443507_101220</name>
</gene>
<dbReference type="RefSeq" id="WP_072872704.1">
    <property type="nucleotide sequence ID" value="NZ_FRAF01000001.1"/>
</dbReference>
<protein>
    <submittedName>
        <fullName evidence="2">CHRD domain-containing protein</fullName>
    </submittedName>
</protein>
<dbReference type="EMBL" id="FRAF01000001">
    <property type="protein sequence ID" value="SHJ57095.1"/>
    <property type="molecule type" value="Genomic_DNA"/>
</dbReference>
<dbReference type="STRING" id="1830138.SAMN05443507_101220"/>
<keyword evidence="1" id="KW-0732">Signal</keyword>
<accession>A0A1M6KDR2</accession>
<name>A0A1M6KDR2_9BACL</name>
<feature type="chain" id="PRO_5009918965" evidence="1">
    <location>
        <begin position="32"/>
        <end position="183"/>
    </location>
</feature>
<sequence>MNQVRRRLVTLCAFMLAGTASILFSCANAEAAAPHMPLNRQDHRMLSLDQQSPHLIFAVAHLQPEHHSNVHGKAELIWDEATQSLSVRVDATGLQPQHNYPLRLHNFTVADHGPTLYALTSLYTDKNGSGHSLTILHNVTYIPDGHWFVAIHAGLNFDTELETLAAGNIHVLHPLLGEHLEAR</sequence>
<dbReference type="AlphaFoldDB" id="A0A1M6KDR2"/>
<evidence type="ECO:0000313" key="3">
    <source>
        <dbReference type="Proteomes" id="UP000184016"/>
    </source>
</evidence>
<dbReference type="PROSITE" id="PS51257">
    <property type="entry name" value="PROKAR_LIPOPROTEIN"/>
    <property type="match status" value="1"/>
</dbReference>
<organism evidence="2 3">
    <name type="scientific">Alicyclobacillus tolerans</name>
    <dbReference type="NCBI Taxonomy" id="90970"/>
    <lineage>
        <taxon>Bacteria</taxon>
        <taxon>Bacillati</taxon>
        <taxon>Bacillota</taxon>
        <taxon>Bacilli</taxon>
        <taxon>Bacillales</taxon>
        <taxon>Alicyclobacillaceae</taxon>
        <taxon>Alicyclobacillus</taxon>
    </lineage>
</organism>
<feature type="signal peptide" evidence="1">
    <location>
        <begin position="1"/>
        <end position="31"/>
    </location>
</feature>
<evidence type="ECO:0000256" key="1">
    <source>
        <dbReference type="SAM" id="SignalP"/>
    </source>
</evidence>